<reference evidence="1" key="1">
    <citation type="submission" date="2021-05" db="EMBL/GenBank/DDBJ databases">
        <authorList>
            <person name="Scholz U."/>
            <person name="Mascher M."/>
            <person name="Fiebig A."/>
        </authorList>
    </citation>
    <scope>NUCLEOTIDE SEQUENCE [LARGE SCALE GENOMIC DNA]</scope>
</reference>
<reference evidence="1" key="2">
    <citation type="submission" date="2025-09" db="UniProtKB">
        <authorList>
            <consortium name="EnsemblPlants"/>
        </authorList>
    </citation>
    <scope>IDENTIFICATION</scope>
</reference>
<accession>A0ACD5VAQ1</accession>
<sequence>MEDADLLRILSREDKPRDLPLALLKEITNDFSEERSIGHGGYGDVYKGVKRTDENTVLYTVAVKRIRDFDDKLFRAEVTSLMSIEHQNIVRILGFCSNTHVKWHKHPKSGENDLVNVNERLLCLEYIRNGSLDNYISDELNGLKWETRYEIITGICEGMRYLHEVKKIIHMDLKPGNILLDGKNMVPKITDFGLSRPNKATHTMALPIGTSGYIAPEYMAKRKTTFACDIYSLGTIITELVTGSMDVPNRHNVLQRWRHRWSEPLIDAPYRKNRWSEPPMQLRYQQVTTCMEIAGRCRVENPEARRSILEIISTLREPGSTYGQAEQTKLVGSASGKGKHDRSENAEATSMDINSNAQRQCNLHPLQSFSRHSPTNGKYLGKKSPAVDHARGAMGSLLDKLGKLVTEDYSLGTSIESDIDSFSVQLKKIDLELPKLEKVDGVEVLVDEVRDLSYKIEDMVDSFRVHVEPDSNRSGFIELRKEGLKLWENGMISHRQIGEVIRDIKNQVQAVVERKEKYNFSVNDVVDNATAKATIEGIRISAITVGIESLTGIEAPRDELISLFEEDANLSKQNLKIVSIVGHGGSGKTTLANAVYDKLQQAQCHPKAIVPLGRKPVVNNVLKKLISVFETDFNPVNKEAWELCLKLKELLKNKRYIIFIDDIWNTSDWEAIKPAFPENKHGSRVITTTRIHDVALACCNAERKYVYSIKPLNEVDSGRLFFGIIFGPGKDCPDNLKTMSERILKRCDGMPLAIKSIASFLAGKPEATWKYVWDYLGPVIYGNEDLENMKQILDLSYIHLPDDLKTCLLYVCKYPEDREIEKDDLVRQWVAEGFVSSTGGLDAEDVAENYFKTLINMCMIQPGKIDYHDDEVLSCRVHDIILELMRYKSRIENFIHVTDGLKDVSGQICRVSVHCNVKKDYNDDDDDDDSNMLEKIKGSLKHVRSVLLHQGSHLPYFLEFKYVRVLHLEYEKSGSNWPDLTGISRLVLLRYLKIVIGRFSGGQLKLPARIGELQQLETIDLEGGNLKRFPSDIVSLPRLTHLRYGGTEGVALPGGMDLLKSLRTLEGVCVYRSSVRNIKRLGYLTSLRKLQTSSYWIGQSDEKIIPRMNALLCSVLKLSTSLRILNVGSESRYRPHVFQKDPASGGILTAKRHIIRKLDLSGCIFQSCPEWIGRFQDLYSLRIEVRQVANGVTVVGGLPSLVYLYLSTSIMGEEEKEERVVMSGGGGAFKALKHLIFRCQKASLTFEEGALPKLEKLQLRFRYHMTPRCLPAGIENLPASTLEEISLGISTGKCWVDDDMDSYSMSAETREKSRKRIAKLSAMLKGAFKPHHPDADIYTYMEDRGNEEVGPMKDNIAAEGVRDEEVYEEDADDKEDDYQEYDDCEEDEEGPADEIACSTEEDGDEEDTRTDEEDVDSDEESSFRVP</sequence>
<protein>
    <submittedName>
        <fullName evidence="1">Uncharacterized protein</fullName>
    </submittedName>
</protein>
<proteinExistence type="predicted"/>
<dbReference type="EnsemblPlants" id="AVESA.00010b.r2.3AG0410660.2">
    <property type="protein sequence ID" value="AVESA.00010b.r2.3AG0410660.2.CDS"/>
    <property type="gene ID" value="AVESA.00010b.r2.3AG0410660"/>
</dbReference>
<evidence type="ECO:0000313" key="2">
    <source>
        <dbReference type="Proteomes" id="UP001732700"/>
    </source>
</evidence>
<keyword evidence="2" id="KW-1185">Reference proteome</keyword>
<name>A0ACD5VAQ1_AVESA</name>
<organism evidence="1 2">
    <name type="scientific">Avena sativa</name>
    <name type="common">Oat</name>
    <dbReference type="NCBI Taxonomy" id="4498"/>
    <lineage>
        <taxon>Eukaryota</taxon>
        <taxon>Viridiplantae</taxon>
        <taxon>Streptophyta</taxon>
        <taxon>Embryophyta</taxon>
        <taxon>Tracheophyta</taxon>
        <taxon>Spermatophyta</taxon>
        <taxon>Magnoliopsida</taxon>
        <taxon>Liliopsida</taxon>
        <taxon>Poales</taxon>
        <taxon>Poaceae</taxon>
        <taxon>BOP clade</taxon>
        <taxon>Pooideae</taxon>
        <taxon>Poodae</taxon>
        <taxon>Poeae</taxon>
        <taxon>Poeae Chloroplast Group 1 (Aveneae type)</taxon>
        <taxon>Aveninae</taxon>
        <taxon>Avena</taxon>
    </lineage>
</organism>
<dbReference type="Proteomes" id="UP001732700">
    <property type="component" value="Chromosome 3A"/>
</dbReference>
<evidence type="ECO:0000313" key="1">
    <source>
        <dbReference type="EnsemblPlants" id="AVESA.00010b.r2.3AG0410660.2.CDS"/>
    </source>
</evidence>